<sequence length="137" mass="14858">MIVNTQLEELDMINARFKQRLTGFDFASSEQNTIKSVTINTTTSPDAPRLVVSQSTEATHRSTESSGVQQQIAESNPRLPPQSPRAKSPGEISRPGKGARSQLTGTNELVQSDSSFISFQASNSAALNEDKQQGNYS</sequence>
<evidence type="ECO:0000313" key="3">
    <source>
        <dbReference type="Proteomes" id="UP000272942"/>
    </source>
</evidence>
<protein>
    <submittedName>
        <fullName evidence="2 4">Uncharacterized protein</fullName>
    </submittedName>
</protein>
<organism evidence="4">
    <name type="scientific">Echinostoma caproni</name>
    <dbReference type="NCBI Taxonomy" id="27848"/>
    <lineage>
        <taxon>Eukaryota</taxon>
        <taxon>Metazoa</taxon>
        <taxon>Spiralia</taxon>
        <taxon>Lophotrochozoa</taxon>
        <taxon>Platyhelminthes</taxon>
        <taxon>Trematoda</taxon>
        <taxon>Digenea</taxon>
        <taxon>Plagiorchiida</taxon>
        <taxon>Echinostomata</taxon>
        <taxon>Echinostomatoidea</taxon>
        <taxon>Echinostomatidae</taxon>
        <taxon>Echinostoma</taxon>
    </lineage>
</organism>
<accession>A0A183BBE0</accession>
<evidence type="ECO:0000313" key="4">
    <source>
        <dbReference type="WBParaSite" id="ECPE_0001656801-mRNA-1"/>
    </source>
</evidence>
<feature type="compositionally biased region" description="Polar residues" evidence="1">
    <location>
        <begin position="101"/>
        <end position="113"/>
    </location>
</feature>
<dbReference type="WBParaSite" id="ECPE_0001656801-mRNA-1">
    <property type="protein sequence ID" value="ECPE_0001656801-mRNA-1"/>
    <property type="gene ID" value="ECPE_0001656801"/>
</dbReference>
<evidence type="ECO:0000256" key="1">
    <source>
        <dbReference type="SAM" id="MobiDB-lite"/>
    </source>
</evidence>
<feature type="compositionally biased region" description="Polar residues" evidence="1">
    <location>
        <begin position="64"/>
        <end position="74"/>
    </location>
</feature>
<name>A0A183BBE0_9TREM</name>
<keyword evidence="3" id="KW-1185">Reference proteome</keyword>
<gene>
    <name evidence="2" type="ORF">ECPE_LOCUS16522</name>
</gene>
<dbReference type="EMBL" id="UZAN01064720">
    <property type="protein sequence ID" value="VDP93794.1"/>
    <property type="molecule type" value="Genomic_DNA"/>
</dbReference>
<dbReference type="Proteomes" id="UP000272942">
    <property type="component" value="Unassembled WGS sequence"/>
</dbReference>
<feature type="region of interest" description="Disordered" evidence="1">
    <location>
        <begin position="37"/>
        <end position="113"/>
    </location>
</feature>
<proteinExistence type="predicted"/>
<reference evidence="4" key="1">
    <citation type="submission" date="2016-06" db="UniProtKB">
        <authorList>
            <consortium name="WormBaseParasite"/>
        </authorList>
    </citation>
    <scope>IDENTIFICATION</scope>
</reference>
<dbReference type="AlphaFoldDB" id="A0A183BBE0"/>
<reference evidence="2 3" key="2">
    <citation type="submission" date="2018-11" db="EMBL/GenBank/DDBJ databases">
        <authorList>
            <consortium name="Pathogen Informatics"/>
        </authorList>
    </citation>
    <scope>NUCLEOTIDE SEQUENCE [LARGE SCALE GENOMIC DNA]</scope>
    <source>
        <strain evidence="2 3">Egypt</strain>
    </source>
</reference>
<evidence type="ECO:0000313" key="2">
    <source>
        <dbReference type="EMBL" id="VDP93794.1"/>
    </source>
</evidence>